<dbReference type="InterPro" id="IPR038332">
    <property type="entry name" value="PPE_sf"/>
</dbReference>
<evidence type="ECO:0000313" key="3">
    <source>
        <dbReference type="Proteomes" id="UP000324701"/>
    </source>
</evidence>
<dbReference type="EMBL" id="VTZN01000096">
    <property type="protein sequence ID" value="KAA1249344.1"/>
    <property type="molecule type" value="Genomic_DNA"/>
</dbReference>
<sequence>MSFVTTNPEAVASAAGDVQSIGAAINAANVLAAATTSAVVPAAGDPVSLWTATQFRAHAHLYQVVANQATAIHGRLVAALSTTADSYSSTESANAATAG</sequence>
<dbReference type="AlphaFoldDB" id="A0A5B1BQ67"/>
<evidence type="ECO:0000259" key="1">
    <source>
        <dbReference type="Pfam" id="PF00934"/>
    </source>
</evidence>
<dbReference type="Proteomes" id="UP000324701">
    <property type="component" value="Unassembled WGS sequence"/>
</dbReference>
<dbReference type="SUPFAM" id="SSF140459">
    <property type="entry name" value="PE/PPE dimer-like"/>
    <property type="match status" value="1"/>
</dbReference>
<keyword evidence="3" id="KW-1185">Reference proteome</keyword>
<feature type="domain" description="PE" evidence="1">
    <location>
        <begin position="4"/>
        <end position="94"/>
    </location>
</feature>
<dbReference type="Pfam" id="PF00934">
    <property type="entry name" value="PE"/>
    <property type="match status" value="1"/>
</dbReference>
<dbReference type="InterPro" id="IPR000084">
    <property type="entry name" value="PE-PGRS_N"/>
</dbReference>
<dbReference type="Gene3D" id="1.10.287.850">
    <property type="entry name" value="HP0062-like domain"/>
    <property type="match status" value="1"/>
</dbReference>
<gene>
    <name evidence="2" type="ORF">F0Q45_15625</name>
</gene>
<name>A0A5B1BQ67_MYCSI</name>
<evidence type="ECO:0000313" key="2">
    <source>
        <dbReference type="EMBL" id="KAA1249344.1"/>
    </source>
</evidence>
<proteinExistence type="predicted"/>
<organism evidence="2 3">
    <name type="scientific">Mycobacterium simiae</name>
    <name type="common">Mycobacterium habana</name>
    <dbReference type="NCBI Taxonomy" id="1784"/>
    <lineage>
        <taxon>Bacteria</taxon>
        <taxon>Bacillati</taxon>
        <taxon>Actinomycetota</taxon>
        <taxon>Actinomycetes</taxon>
        <taxon>Mycobacteriales</taxon>
        <taxon>Mycobacteriaceae</taxon>
        <taxon>Mycobacterium</taxon>
        <taxon>Mycobacterium simiae complex</taxon>
    </lineage>
</organism>
<dbReference type="RefSeq" id="WP_149654805.1">
    <property type="nucleotide sequence ID" value="NZ_VTZN01000096.1"/>
</dbReference>
<comment type="caution">
    <text evidence="2">The sequence shown here is derived from an EMBL/GenBank/DDBJ whole genome shotgun (WGS) entry which is preliminary data.</text>
</comment>
<reference evidence="2 3" key="1">
    <citation type="submission" date="2019-09" db="EMBL/GenBank/DDBJ databases">
        <title>Report of infection by Mycobacterium simiae a patient suffering from pulmonary tuberculosis.</title>
        <authorList>
            <person name="Mohanty P.S."/>
            <person name="Bansal A.K."/>
            <person name="Singh H."/>
            <person name="Sharma S."/>
            <person name="Patil S.A."/>
            <person name="Upadhaya P."/>
            <person name="Singh P.K."/>
            <person name="Kumar D."/>
            <person name="Kumar S."/>
            <person name="Singh R.K."/>
            <person name="Chaudhary B."/>
        </authorList>
    </citation>
    <scope>NUCLEOTIDE SEQUENCE [LARGE SCALE GENOMIC DNA]</scope>
    <source>
        <strain evidence="2 3">JAL-560-SIM</strain>
    </source>
</reference>
<dbReference type="OrthoDB" id="4764589at2"/>
<accession>A0A5B1BQ67</accession>
<protein>
    <submittedName>
        <fullName evidence="2">PE family protein</fullName>
    </submittedName>
</protein>